<dbReference type="SMART" id="SM00448">
    <property type="entry name" value="REC"/>
    <property type="match status" value="1"/>
</dbReference>
<dbReference type="Proteomes" id="UP000824366">
    <property type="component" value="Chromosome"/>
</dbReference>
<reference evidence="4 5" key="1">
    <citation type="journal article" date="2021" name="Microbiol. Spectr.">
        <title>A Single Bacterium Capable of Oxidation and Reduction of Iron at Circumneutral pH.</title>
        <authorList>
            <person name="Kato S."/>
            <person name="Ohkuma M."/>
        </authorList>
    </citation>
    <scope>NUCLEOTIDE SEQUENCE [LARGE SCALE GENOMIC DNA]</scope>
    <source>
        <strain evidence="4 5">MIZ03</strain>
    </source>
</reference>
<keyword evidence="5" id="KW-1185">Reference proteome</keyword>
<dbReference type="InterPro" id="IPR001789">
    <property type="entry name" value="Sig_transdc_resp-reg_receiver"/>
</dbReference>
<evidence type="ECO:0000259" key="3">
    <source>
        <dbReference type="PROSITE" id="PS50930"/>
    </source>
</evidence>
<dbReference type="InterPro" id="IPR046947">
    <property type="entry name" value="LytR-like"/>
</dbReference>
<proteinExistence type="predicted"/>
<feature type="modified residue" description="4-aspartylphosphate" evidence="1">
    <location>
        <position position="60"/>
    </location>
</feature>
<dbReference type="PANTHER" id="PTHR37299">
    <property type="entry name" value="TRANSCRIPTIONAL REGULATOR-RELATED"/>
    <property type="match status" value="1"/>
</dbReference>
<organism evidence="4 5">
    <name type="scientific">Rhodoferax lithotrophicus</name>
    <dbReference type="NCBI Taxonomy" id="2798804"/>
    <lineage>
        <taxon>Bacteria</taxon>
        <taxon>Pseudomonadati</taxon>
        <taxon>Pseudomonadota</taxon>
        <taxon>Betaproteobacteria</taxon>
        <taxon>Burkholderiales</taxon>
        <taxon>Comamonadaceae</taxon>
        <taxon>Rhodoferax</taxon>
    </lineage>
</organism>
<evidence type="ECO:0000259" key="2">
    <source>
        <dbReference type="PROSITE" id="PS50110"/>
    </source>
</evidence>
<dbReference type="Gene3D" id="3.40.50.2300">
    <property type="match status" value="1"/>
</dbReference>
<dbReference type="RefSeq" id="WP_223904280.1">
    <property type="nucleotide sequence ID" value="NZ_AP024238.1"/>
</dbReference>
<dbReference type="SUPFAM" id="SSF52172">
    <property type="entry name" value="CheY-like"/>
    <property type="match status" value="1"/>
</dbReference>
<dbReference type="EMBL" id="AP024238">
    <property type="protein sequence ID" value="BCO28311.1"/>
    <property type="molecule type" value="Genomic_DNA"/>
</dbReference>
<dbReference type="Pfam" id="PF00072">
    <property type="entry name" value="Response_reg"/>
    <property type="match status" value="1"/>
</dbReference>
<evidence type="ECO:0000313" key="5">
    <source>
        <dbReference type="Proteomes" id="UP000824366"/>
    </source>
</evidence>
<sequence>MNQPHTPSALIAEDEPLLAAALRQELARAWPELQLLASVGDGQSAVAQALALQPDVLFLDIRMPGLSGLEAAAELMDAWPTTFGSPAFPALVFVTAYDQYALQAFDAQAVDYLLKPVQPERLKKTVSKVQMTLAAQAQAAIHTIANKAPDTSPLESTLAQLRHLLAATSTTPGTANPAIGSGRTVPAPLQHIQASVGSTIHLLPVSEVVYFEAADKYVRVLTSEREVLIRTPLKELLPQLETSFWQIHRSTVVNTHCIDSVTRDEAGKLWLHLRNRPERLAVSRLYAYLFKAM</sequence>
<name>A0ABM7MPS5_9BURK</name>
<dbReference type="InterPro" id="IPR007492">
    <property type="entry name" value="LytTR_DNA-bd_dom"/>
</dbReference>
<evidence type="ECO:0000313" key="4">
    <source>
        <dbReference type="EMBL" id="BCO28311.1"/>
    </source>
</evidence>
<dbReference type="PANTHER" id="PTHR37299:SF1">
    <property type="entry name" value="STAGE 0 SPORULATION PROTEIN A HOMOLOG"/>
    <property type="match status" value="1"/>
</dbReference>
<dbReference type="InterPro" id="IPR011006">
    <property type="entry name" value="CheY-like_superfamily"/>
</dbReference>
<dbReference type="PROSITE" id="PS50110">
    <property type="entry name" value="RESPONSE_REGULATORY"/>
    <property type="match status" value="1"/>
</dbReference>
<accession>A0ABM7MPS5</accession>
<dbReference type="Pfam" id="PF04397">
    <property type="entry name" value="LytTR"/>
    <property type="match status" value="1"/>
</dbReference>
<protein>
    <submittedName>
        <fullName evidence="4">Transcriptional regulatory protein BtsR</fullName>
    </submittedName>
</protein>
<feature type="domain" description="Response regulatory" evidence="2">
    <location>
        <begin position="8"/>
        <end position="130"/>
    </location>
</feature>
<dbReference type="Gene3D" id="2.40.50.1020">
    <property type="entry name" value="LytTr DNA-binding domain"/>
    <property type="match status" value="1"/>
</dbReference>
<gene>
    <name evidence="4" type="ORF">MIZ03_3211</name>
</gene>
<evidence type="ECO:0000256" key="1">
    <source>
        <dbReference type="PROSITE-ProRule" id="PRU00169"/>
    </source>
</evidence>
<keyword evidence="1" id="KW-0597">Phosphoprotein</keyword>
<feature type="domain" description="HTH LytTR-type" evidence="3">
    <location>
        <begin position="192"/>
        <end position="293"/>
    </location>
</feature>
<dbReference type="SMART" id="SM00850">
    <property type="entry name" value="LytTR"/>
    <property type="match status" value="1"/>
</dbReference>
<dbReference type="PROSITE" id="PS50930">
    <property type="entry name" value="HTH_LYTTR"/>
    <property type="match status" value="1"/>
</dbReference>